<dbReference type="Gene3D" id="3.40.50.300">
    <property type="entry name" value="P-loop containing nucleotide triphosphate hydrolases"/>
    <property type="match status" value="1"/>
</dbReference>
<dbReference type="EMBL" id="CP007452">
    <property type="protein sequence ID" value="AHM56372.1"/>
    <property type="molecule type" value="Genomic_DNA"/>
</dbReference>
<dbReference type="OrthoDB" id="9776217at2"/>
<dbReference type="InterPro" id="IPR002611">
    <property type="entry name" value="IstB_ATP-bd"/>
</dbReference>
<dbReference type="KEGG" id="eac:EAL2_c06390"/>
<dbReference type="EMBL" id="CP007453">
    <property type="protein sequence ID" value="AHM57646.1"/>
    <property type="molecule type" value="Genomic_DNA"/>
</dbReference>
<gene>
    <name evidence="9" type="primary">istB6</name>
    <name evidence="10" type="synonym">istB</name>
    <name evidence="5" type="synonym">istB2</name>
    <name evidence="6" type="synonym">istB3</name>
    <name evidence="7" type="synonym">istB4</name>
    <name evidence="8" type="synonym">istB5</name>
    <name evidence="11" type="ORF">EAL2_808p01410</name>
    <name evidence="5" type="ORF">EAL2_c04730</name>
    <name evidence="6" type="ORF">EAL2_c06390</name>
    <name evidence="7" type="ORF">EAL2_c07570</name>
    <name evidence="8" type="ORF">EAL2_c10740</name>
    <name evidence="9" type="ORF">EAL2_c19990</name>
    <name evidence="10" type="ORF">EAL2_c21860</name>
</gene>
<evidence type="ECO:0000313" key="10">
    <source>
        <dbReference type="EMBL" id="AHM57467.1"/>
    </source>
</evidence>
<protein>
    <submittedName>
        <fullName evidence="9">Insertion sequence IS21 putative ATP-binding protein IstB</fullName>
    </submittedName>
</protein>
<name>W8T8S4_PEPAC</name>
<evidence type="ECO:0000313" key="8">
    <source>
        <dbReference type="EMBL" id="AHM56372.1"/>
    </source>
</evidence>
<dbReference type="PANTHER" id="PTHR30050:SF4">
    <property type="entry name" value="ATP-BINDING PROTEIN RV3427C IN INSERTION SEQUENCE-RELATED"/>
    <property type="match status" value="1"/>
</dbReference>
<evidence type="ECO:0000256" key="2">
    <source>
        <dbReference type="ARBA" id="ARBA00022741"/>
    </source>
</evidence>
<sequence length="247" mass="28629">MGEINVKAQSISLYCKQLKLPTFCDYENMIRQMDTNMSYEDFLLALLRVENDQRQENNRKRRIKAAKYPYLKTLDEFDTSRLKHVKEPFIFELSECDYIDKHQNIVMIGNPGTGKTHLAISLGLKACTLGYSVKFYNAASLATELVEASEYKRLAKLEKQLSKVDLLILDELSYLSFNRHQSDLLFKVISDRSEKGSIIITTNLEFSRWTELFDNPIMVAALVDRITFRSYVLNMNGDSYRKDSNSK</sequence>
<geneLocation type="plasmid" evidence="11 12">
    <name>EAL2_808p</name>
</geneLocation>
<dbReference type="EMBL" id="CP007452">
    <property type="protein sequence ID" value="AHM57467.1"/>
    <property type="molecule type" value="Genomic_DNA"/>
</dbReference>
<dbReference type="KEGG" id="eac:EAL2_c10740"/>
<dbReference type="EMBL" id="CP007452">
    <property type="protein sequence ID" value="AHM55941.1"/>
    <property type="molecule type" value="Genomic_DNA"/>
</dbReference>
<evidence type="ECO:0000313" key="12">
    <source>
        <dbReference type="Proteomes" id="UP000019591"/>
    </source>
</evidence>
<evidence type="ECO:0000256" key="1">
    <source>
        <dbReference type="ARBA" id="ARBA00008059"/>
    </source>
</evidence>
<accession>W8T8S4</accession>
<dbReference type="STRING" id="1286171.EAL2_c04730"/>
<dbReference type="EMBL" id="CP007452">
    <property type="protein sequence ID" value="AHM56058.1"/>
    <property type="molecule type" value="Genomic_DNA"/>
</dbReference>
<keyword evidence="12" id="KW-1185">Reference proteome</keyword>
<keyword evidence="2" id="KW-0547">Nucleotide-binding</keyword>
<reference evidence="9 12" key="1">
    <citation type="journal article" date="2014" name="Genome Announc.">
        <title>Complete Genome Sequence of Amino Acid-Utilizing Eubacterium acidaminophilum al-2 (DSM 3953).</title>
        <authorList>
            <person name="Poehlein A."/>
            <person name="Andreesen J.R."/>
            <person name="Daniel R."/>
        </authorList>
    </citation>
    <scope>NUCLEOTIDE SEQUENCE [LARGE SCALE GENOMIC DNA]</scope>
    <source>
        <strain evidence="9 12">DSM 3953</strain>
        <plasmid evidence="11">EAL2_808p</plasmid>
        <plasmid evidence="12">Plasmid EAL2_808p</plasmid>
    </source>
</reference>
<keyword evidence="3 9" id="KW-0067">ATP-binding</keyword>
<dbReference type="PATRIC" id="fig|1286171.3.peg.1024"/>
<dbReference type="InterPro" id="IPR003593">
    <property type="entry name" value="AAA+_ATPase"/>
</dbReference>
<organism evidence="9 12">
    <name type="scientific">Peptoclostridium acidaminophilum DSM 3953</name>
    <dbReference type="NCBI Taxonomy" id="1286171"/>
    <lineage>
        <taxon>Bacteria</taxon>
        <taxon>Bacillati</taxon>
        <taxon>Bacillota</taxon>
        <taxon>Clostridia</taxon>
        <taxon>Peptostreptococcales</taxon>
        <taxon>Peptoclostridiaceae</taxon>
        <taxon>Peptoclostridium</taxon>
    </lineage>
</organism>
<evidence type="ECO:0000313" key="9">
    <source>
        <dbReference type="EMBL" id="AHM57280.1"/>
    </source>
</evidence>
<dbReference type="AlphaFoldDB" id="W8T8S4"/>
<evidence type="ECO:0000256" key="3">
    <source>
        <dbReference type="ARBA" id="ARBA00022840"/>
    </source>
</evidence>
<dbReference type="EMBL" id="CP007452">
    <property type="protein sequence ID" value="AHM55775.1"/>
    <property type="molecule type" value="Genomic_DNA"/>
</dbReference>
<dbReference type="KEGG" id="eac:EAL2_c21860"/>
<keyword evidence="11" id="KW-0614">Plasmid</keyword>
<dbReference type="KEGG" id="eac:EAL2_c04730"/>
<dbReference type="NCBIfam" id="NF038214">
    <property type="entry name" value="IS21_help_AAA"/>
    <property type="match status" value="1"/>
</dbReference>
<dbReference type="GO" id="GO:0006260">
    <property type="term" value="P:DNA replication"/>
    <property type="evidence" value="ECO:0007669"/>
    <property type="project" value="TreeGrafter"/>
</dbReference>
<proteinExistence type="inferred from homology"/>
<dbReference type="Pfam" id="PF01695">
    <property type="entry name" value="IstB_IS21"/>
    <property type="match status" value="1"/>
</dbReference>
<comment type="similarity">
    <text evidence="1">Belongs to the IS21/IS1162 putative ATP-binding protein family.</text>
</comment>
<dbReference type="InterPro" id="IPR047661">
    <property type="entry name" value="IstB"/>
</dbReference>
<evidence type="ECO:0000313" key="11">
    <source>
        <dbReference type="EMBL" id="AHM57646.1"/>
    </source>
</evidence>
<dbReference type="KEGG" id="eac:EAL2_c19990"/>
<dbReference type="SUPFAM" id="SSF52540">
    <property type="entry name" value="P-loop containing nucleoside triphosphate hydrolases"/>
    <property type="match status" value="1"/>
</dbReference>
<dbReference type="InterPro" id="IPR028350">
    <property type="entry name" value="DNAC/IstB-like"/>
</dbReference>
<dbReference type="EMBL" id="CP007452">
    <property type="protein sequence ID" value="AHM57280.1"/>
    <property type="molecule type" value="Genomic_DNA"/>
</dbReference>
<dbReference type="CDD" id="cd00009">
    <property type="entry name" value="AAA"/>
    <property type="match status" value="1"/>
</dbReference>
<feature type="domain" description="AAA+ ATPase" evidence="4">
    <location>
        <begin position="101"/>
        <end position="236"/>
    </location>
</feature>
<evidence type="ECO:0000313" key="7">
    <source>
        <dbReference type="EMBL" id="AHM56058.1"/>
    </source>
</evidence>
<evidence type="ECO:0000313" key="6">
    <source>
        <dbReference type="EMBL" id="AHM55941.1"/>
    </source>
</evidence>
<dbReference type="PIRSF" id="PIRSF003073">
    <property type="entry name" value="DNAC_TnpB_IstB"/>
    <property type="match status" value="1"/>
</dbReference>
<dbReference type="RefSeq" id="WP_038601615.1">
    <property type="nucleotide sequence ID" value="NZ_CP007452.1"/>
</dbReference>
<dbReference type="HOGENOM" id="CLU_062999_1_2_9"/>
<evidence type="ECO:0000259" key="4">
    <source>
        <dbReference type="SMART" id="SM00382"/>
    </source>
</evidence>
<dbReference type="Proteomes" id="UP000019591">
    <property type="component" value="Chromosome"/>
</dbReference>
<dbReference type="Proteomes" id="UP000019591">
    <property type="component" value="Plasmid EAL2_808p"/>
</dbReference>
<dbReference type="KEGG" id="eac:EAL2_c07570"/>
<dbReference type="InterPro" id="IPR027417">
    <property type="entry name" value="P-loop_NTPase"/>
</dbReference>
<dbReference type="GO" id="GO:0005524">
    <property type="term" value="F:ATP binding"/>
    <property type="evidence" value="ECO:0007669"/>
    <property type="project" value="UniProtKB-KW"/>
</dbReference>
<dbReference type="PANTHER" id="PTHR30050">
    <property type="entry name" value="CHROMOSOMAL REPLICATION INITIATOR PROTEIN DNAA"/>
    <property type="match status" value="1"/>
</dbReference>
<dbReference type="SMART" id="SM00382">
    <property type="entry name" value="AAA"/>
    <property type="match status" value="1"/>
</dbReference>
<evidence type="ECO:0000313" key="5">
    <source>
        <dbReference type="EMBL" id="AHM55775.1"/>
    </source>
</evidence>
<dbReference type="eggNOG" id="COG1484">
    <property type="taxonomic scope" value="Bacteria"/>
</dbReference>
<dbReference type="KEGG" id="eac:EAL2_808p01410"/>